<reference evidence="9 10" key="1">
    <citation type="submission" date="2019-01" db="EMBL/GenBank/DDBJ databases">
        <title>Genome sequencing of strain FW100M-2.</title>
        <authorList>
            <person name="Heo J."/>
            <person name="Kim S.-J."/>
            <person name="Kim J.-S."/>
            <person name="Hong S.-B."/>
            <person name="Kwon S.-W."/>
        </authorList>
    </citation>
    <scope>NUCLEOTIDE SEQUENCE [LARGE SCALE GENOMIC DNA]</scope>
    <source>
        <strain evidence="9 10">FW100M-2</strain>
    </source>
</reference>
<proteinExistence type="inferred from homology"/>
<keyword evidence="5" id="KW-0547">Nucleotide-binding</keyword>
<evidence type="ECO:0000256" key="7">
    <source>
        <dbReference type="ARBA" id="ARBA00023136"/>
    </source>
</evidence>
<evidence type="ECO:0000256" key="1">
    <source>
        <dbReference type="ARBA" id="ARBA00004202"/>
    </source>
</evidence>
<evidence type="ECO:0000256" key="4">
    <source>
        <dbReference type="ARBA" id="ARBA00022475"/>
    </source>
</evidence>
<comment type="similarity">
    <text evidence="2">Belongs to the ABC transporter superfamily.</text>
</comment>
<comment type="subcellular location">
    <subcellularLocation>
        <location evidence="1">Cell membrane</location>
        <topology evidence="1">Peripheral membrane protein</topology>
    </subcellularLocation>
</comment>
<dbReference type="InterPro" id="IPR027417">
    <property type="entry name" value="P-loop_NTPase"/>
</dbReference>
<accession>A0A4P6EVX1</accession>
<evidence type="ECO:0000256" key="5">
    <source>
        <dbReference type="ARBA" id="ARBA00022741"/>
    </source>
</evidence>
<dbReference type="EMBL" id="CP035492">
    <property type="protein sequence ID" value="QAY66715.1"/>
    <property type="molecule type" value="Genomic_DNA"/>
</dbReference>
<dbReference type="GO" id="GO:0005886">
    <property type="term" value="C:plasma membrane"/>
    <property type="evidence" value="ECO:0007669"/>
    <property type="project" value="UniProtKB-SubCell"/>
</dbReference>
<keyword evidence="10" id="KW-1185">Reference proteome</keyword>
<dbReference type="AlphaFoldDB" id="A0A4P6EVX1"/>
<dbReference type="Proteomes" id="UP000293568">
    <property type="component" value="Chromosome"/>
</dbReference>
<feature type="domain" description="AAA+ ATPase" evidence="8">
    <location>
        <begin position="46"/>
        <end position="209"/>
    </location>
</feature>
<dbReference type="PANTHER" id="PTHR43297">
    <property type="entry name" value="OLIGOPEPTIDE TRANSPORT ATP-BINDING PROTEIN APPD"/>
    <property type="match status" value="1"/>
</dbReference>
<dbReference type="KEGG" id="pprt:ET464_10150"/>
<keyword evidence="7" id="KW-0472">Membrane</keyword>
<evidence type="ECO:0000313" key="9">
    <source>
        <dbReference type="EMBL" id="QAY66715.1"/>
    </source>
</evidence>
<evidence type="ECO:0000259" key="8">
    <source>
        <dbReference type="SMART" id="SM00382"/>
    </source>
</evidence>
<dbReference type="OrthoDB" id="9802264at2"/>
<dbReference type="GO" id="GO:0005524">
    <property type="term" value="F:ATP binding"/>
    <property type="evidence" value="ECO:0007669"/>
    <property type="project" value="UniProtKB-KW"/>
</dbReference>
<keyword evidence="4" id="KW-1003">Cell membrane</keyword>
<dbReference type="PROSITE" id="PS00211">
    <property type="entry name" value="ABC_TRANSPORTER_1"/>
    <property type="match status" value="1"/>
</dbReference>
<dbReference type="SMART" id="SM00382">
    <property type="entry name" value="AAA"/>
    <property type="match status" value="1"/>
</dbReference>
<dbReference type="Pfam" id="PF00005">
    <property type="entry name" value="ABC_tran"/>
    <property type="match status" value="1"/>
</dbReference>
<evidence type="ECO:0000256" key="6">
    <source>
        <dbReference type="ARBA" id="ARBA00022840"/>
    </source>
</evidence>
<keyword evidence="6 9" id="KW-0067">ATP-binding</keyword>
<dbReference type="InterPro" id="IPR003439">
    <property type="entry name" value="ABC_transporter-like_ATP-bd"/>
</dbReference>
<dbReference type="GO" id="GO:0016887">
    <property type="term" value="F:ATP hydrolysis activity"/>
    <property type="evidence" value="ECO:0007669"/>
    <property type="project" value="InterPro"/>
</dbReference>
<protein>
    <submittedName>
        <fullName evidence="9">ABC transporter ATP-binding protein</fullName>
    </submittedName>
</protein>
<dbReference type="InterPro" id="IPR003593">
    <property type="entry name" value="AAA+_ATPase"/>
</dbReference>
<dbReference type="Gene3D" id="3.40.50.300">
    <property type="entry name" value="P-loop containing nucleotide triphosphate hydrolases"/>
    <property type="match status" value="1"/>
</dbReference>
<dbReference type="SUPFAM" id="SSF52540">
    <property type="entry name" value="P-loop containing nucleoside triphosphate hydrolases"/>
    <property type="match status" value="1"/>
</dbReference>
<sequence>MGEARACFPGAFCRTVANRVAAQRRLPRYGRSEATAIESIRFAIKPSEVVCLVGESGSGKSVTSLSIMRLLGASGVIKQGSIRFNGENLLQKPESEMRKIRGKDISMVFQEPMTSLNPVFTIGSQLVEAIKLHTGLKGKSAKAQAAEMLRKAGIARAEAVMKQYPHSLSGGMRQRVVIAMALACNPKLLSVGRPFFIHALFIIEAYTLVKF</sequence>
<keyword evidence="3" id="KW-0813">Transport</keyword>
<dbReference type="InterPro" id="IPR050388">
    <property type="entry name" value="ABC_Ni/Peptide_Import"/>
</dbReference>
<evidence type="ECO:0000256" key="2">
    <source>
        <dbReference type="ARBA" id="ARBA00005417"/>
    </source>
</evidence>
<dbReference type="PANTHER" id="PTHR43297:SF2">
    <property type="entry name" value="DIPEPTIDE TRANSPORT ATP-BINDING PROTEIN DPPD"/>
    <property type="match status" value="1"/>
</dbReference>
<evidence type="ECO:0000313" key="10">
    <source>
        <dbReference type="Proteomes" id="UP000293568"/>
    </source>
</evidence>
<evidence type="ECO:0000256" key="3">
    <source>
        <dbReference type="ARBA" id="ARBA00022448"/>
    </source>
</evidence>
<dbReference type="InterPro" id="IPR017871">
    <property type="entry name" value="ABC_transporter-like_CS"/>
</dbReference>
<gene>
    <name evidence="9" type="ORF">ET464_10150</name>
</gene>
<organism evidence="9 10">
    <name type="scientific">Paenibacillus protaetiae</name>
    <dbReference type="NCBI Taxonomy" id="2509456"/>
    <lineage>
        <taxon>Bacteria</taxon>
        <taxon>Bacillati</taxon>
        <taxon>Bacillota</taxon>
        <taxon>Bacilli</taxon>
        <taxon>Bacillales</taxon>
        <taxon>Paenibacillaceae</taxon>
        <taxon>Paenibacillus</taxon>
    </lineage>
</organism>
<name>A0A4P6EVX1_9BACL</name>